<dbReference type="OMA" id="CMTIEDG"/>
<dbReference type="EMBL" id="KB206890">
    <property type="protein sequence ID" value="ELP87005.1"/>
    <property type="molecule type" value="Genomic_DNA"/>
</dbReference>
<dbReference type="RefSeq" id="XP_004253776.1">
    <property type="nucleotide sequence ID" value="XM_004253728.1"/>
</dbReference>
<dbReference type="GeneID" id="14885966"/>
<organism evidence="1 2">
    <name type="scientific">Entamoeba invadens IP1</name>
    <dbReference type="NCBI Taxonomy" id="370355"/>
    <lineage>
        <taxon>Eukaryota</taxon>
        <taxon>Amoebozoa</taxon>
        <taxon>Evosea</taxon>
        <taxon>Archamoebae</taxon>
        <taxon>Mastigamoebida</taxon>
        <taxon>Entamoebidae</taxon>
        <taxon>Entamoeba</taxon>
    </lineage>
</organism>
<keyword evidence="2" id="KW-1185">Reference proteome</keyword>
<dbReference type="Gene3D" id="2.80.10.50">
    <property type="match status" value="1"/>
</dbReference>
<evidence type="ECO:0000313" key="1">
    <source>
        <dbReference type="EMBL" id="ELP87005.1"/>
    </source>
</evidence>
<dbReference type="PROSITE" id="PS50231">
    <property type="entry name" value="RICIN_B_LECTIN"/>
    <property type="match status" value="1"/>
</dbReference>
<evidence type="ECO:0000313" key="2">
    <source>
        <dbReference type="Proteomes" id="UP000014680"/>
    </source>
</evidence>
<dbReference type="AlphaFoldDB" id="A0A0A1TZI0"/>
<dbReference type="OrthoDB" id="9895617at2759"/>
<name>A0A0A1TZI0_ENTIV</name>
<gene>
    <name evidence="1" type="ORF">EIN_318640</name>
</gene>
<dbReference type="CDD" id="cd00161">
    <property type="entry name" value="beta-trefoil_Ricin-like"/>
    <property type="match status" value="1"/>
</dbReference>
<dbReference type="VEuPathDB" id="AmoebaDB:EIN_318640"/>
<reference evidence="1 2" key="1">
    <citation type="submission" date="2012-10" db="EMBL/GenBank/DDBJ databases">
        <authorList>
            <person name="Zafar N."/>
            <person name="Inman J."/>
            <person name="Hall N."/>
            <person name="Lorenzi H."/>
            <person name="Caler E."/>
        </authorList>
    </citation>
    <scope>NUCLEOTIDE SEQUENCE [LARGE SCALE GENOMIC DNA]</scope>
    <source>
        <strain evidence="1 2">IP1</strain>
    </source>
</reference>
<dbReference type="SUPFAM" id="SSF50370">
    <property type="entry name" value="Ricin B-like lectins"/>
    <property type="match status" value="1"/>
</dbReference>
<accession>A0A0A1TZI0</accession>
<sequence length="143" mass="16376">MNDVPVVYTISPFLISDFVLDICGGGDYERSPLVITTTPTPCQYFELQTNGNILCQKTGMVLFASNEDDPTRYEVLQCRPNLSARQLWDVRWNNRKGCTIWSVKYPTLCMTIEDGQYSDDTSIVLQPYDKSVNQHFILTQHII</sequence>
<dbReference type="Proteomes" id="UP000014680">
    <property type="component" value="Unassembled WGS sequence"/>
</dbReference>
<dbReference type="InterPro" id="IPR035992">
    <property type="entry name" value="Ricin_B-like_lectins"/>
</dbReference>
<dbReference type="KEGG" id="eiv:EIN_318640"/>
<protein>
    <submittedName>
        <fullName evidence="1">Uncharacterized protein</fullName>
    </submittedName>
</protein>
<proteinExistence type="predicted"/>